<protein>
    <submittedName>
        <fullName evidence="1">Uncharacterized protein</fullName>
    </submittedName>
</protein>
<dbReference type="EMBL" id="CCKQ01016439">
    <property type="protein sequence ID" value="CDW88308.1"/>
    <property type="molecule type" value="Genomic_DNA"/>
</dbReference>
<keyword evidence="2" id="KW-1185">Reference proteome</keyword>
<dbReference type="InParanoid" id="A0A078B476"/>
<sequence>MKPFGEIAQGRQQSFLQKNIENYTNQSSNNQSVTNHKTNNSINTQIRRILKISLPKIDQIKHNSNSHQNTIHQRNHSLHCELDISQKSNLLMQNQQMNHSRTLSQNLISNISNEKLQKHQTSIVCKPPKYKHIEKGEKIFPLNQKLNQPSRIDNNSEKQRLRNSALKQQYTTKPLNQSIFQILNGSNNSK</sequence>
<accession>A0A078B476</accession>
<name>A0A078B476_STYLE</name>
<evidence type="ECO:0000313" key="1">
    <source>
        <dbReference type="EMBL" id="CDW88308.1"/>
    </source>
</evidence>
<dbReference type="AlphaFoldDB" id="A0A078B476"/>
<evidence type="ECO:0000313" key="2">
    <source>
        <dbReference type="Proteomes" id="UP000039865"/>
    </source>
</evidence>
<reference evidence="1 2" key="1">
    <citation type="submission" date="2014-06" db="EMBL/GenBank/DDBJ databases">
        <authorList>
            <person name="Swart Estienne"/>
        </authorList>
    </citation>
    <scope>NUCLEOTIDE SEQUENCE [LARGE SCALE GENOMIC DNA]</scope>
    <source>
        <strain evidence="1 2">130c</strain>
    </source>
</reference>
<organism evidence="1 2">
    <name type="scientific">Stylonychia lemnae</name>
    <name type="common">Ciliate</name>
    <dbReference type="NCBI Taxonomy" id="5949"/>
    <lineage>
        <taxon>Eukaryota</taxon>
        <taxon>Sar</taxon>
        <taxon>Alveolata</taxon>
        <taxon>Ciliophora</taxon>
        <taxon>Intramacronucleata</taxon>
        <taxon>Spirotrichea</taxon>
        <taxon>Stichotrichia</taxon>
        <taxon>Sporadotrichida</taxon>
        <taxon>Oxytrichidae</taxon>
        <taxon>Stylonychinae</taxon>
        <taxon>Stylonychia</taxon>
    </lineage>
</organism>
<dbReference type="Proteomes" id="UP000039865">
    <property type="component" value="Unassembled WGS sequence"/>
</dbReference>
<gene>
    <name evidence="1" type="primary">Contig13848.g14775</name>
    <name evidence="1" type="ORF">STYLEM_17427</name>
</gene>
<proteinExistence type="predicted"/>